<dbReference type="GO" id="GO:0003924">
    <property type="term" value="F:GTPase activity"/>
    <property type="evidence" value="ECO:0007669"/>
    <property type="project" value="UniProtKB-UniRule"/>
</dbReference>
<keyword evidence="4 8" id="KW-0460">Magnesium</keyword>
<dbReference type="PANTHER" id="PTHR10229">
    <property type="entry name" value="GTP-BINDING PROTEIN HFLX"/>
    <property type="match status" value="1"/>
</dbReference>
<comment type="subunit">
    <text evidence="6">Monomer. Associates with the 50S ribosomal subunit.</text>
</comment>
<dbReference type="CDD" id="cd01878">
    <property type="entry name" value="HflX"/>
    <property type="match status" value="1"/>
</dbReference>
<feature type="domain" description="Hflx-type G" evidence="11">
    <location>
        <begin position="252"/>
        <end position="421"/>
    </location>
</feature>
<evidence type="ECO:0000256" key="2">
    <source>
        <dbReference type="ARBA" id="ARBA00022723"/>
    </source>
</evidence>
<dbReference type="AlphaFoldDB" id="A0AAC9VRU4"/>
<evidence type="ECO:0000313" key="12">
    <source>
        <dbReference type="EMBL" id="ASW91231.1"/>
    </source>
</evidence>
<feature type="binding site" evidence="7">
    <location>
        <begin position="305"/>
        <end position="308"/>
    </location>
    <ligand>
        <name>GTP</name>
        <dbReference type="ChEBI" id="CHEBI:37565"/>
    </ligand>
</feature>
<evidence type="ECO:0000256" key="6">
    <source>
        <dbReference type="HAMAP-Rule" id="MF_00900"/>
    </source>
</evidence>
<dbReference type="InterPro" id="IPR025121">
    <property type="entry name" value="GTPase_HflX_N"/>
</dbReference>
<evidence type="ECO:0000313" key="13">
    <source>
        <dbReference type="Proteomes" id="UP000216246"/>
    </source>
</evidence>
<proteinExistence type="inferred from homology"/>
<comment type="cofactor">
    <cofactor evidence="8">
        <name>Mg(2+)</name>
        <dbReference type="ChEBI" id="CHEBI:18420"/>
    </cofactor>
</comment>
<dbReference type="Pfam" id="PF01926">
    <property type="entry name" value="MMR_HSR1"/>
    <property type="match status" value="1"/>
</dbReference>
<dbReference type="GO" id="GO:0005525">
    <property type="term" value="F:GTP binding"/>
    <property type="evidence" value="ECO:0007669"/>
    <property type="project" value="UniProtKB-UniRule"/>
</dbReference>
<dbReference type="Pfam" id="PF13167">
    <property type="entry name" value="GTP-bdg_N"/>
    <property type="match status" value="1"/>
</dbReference>
<reference evidence="12 13" key="1">
    <citation type="submission" date="2017-08" db="EMBL/GenBank/DDBJ databases">
        <title>Phylogentic analysis of Mycobacterium avium complex whole genomes.</title>
        <authorList>
            <person name="Caverly L.J."/>
            <person name="Spilker T."/>
            <person name="LiPuma J."/>
        </authorList>
    </citation>
    <scope>NUCLEOTIDE SEQUENCE [LARGE SCALE GENOMIC DNA]</scope>
    <source>
        <strain evidence="12 13">FLAC0026</strain>
    </source>
</reference>
<dbReference type="FunFam" id="3.40.50.11060:FF:000001">
    <property type="entry name" value="GTPase HflX"/>
    <property type="match status" value="1"/>
</dbReference>
<evidence type="ECO:0000256" key="3">
    <source>
        <dbReference type="ARBA" id="ARBA00022741"/>
    </source>
</evidence>
<keyword evidence="3 6" id="KW-0547">Nucleotide-binding</keyword>
<organism evidence="12 13">
    <name type="scientific">Mycobacterium marseillense</name>
    <dbReference type="NCBI Taxonomy" id="701042"/>
    <lineage>
        <taxon>Bacteria</taxon>
        <taxon>Bacillati</taxon>
        <taxon>Actinomycetota</taxon>
        <taxon>Actinomycetes</taxon>
        <taxon>Mycobacteriales</taxon>
        <taxon>Mycobacteriaceae</taxon>
        <taxon>Mycobacterium</taxon>
        <taxon>Mycobacterium avium complex (MAC)</taxon>
    </lineage>
</organism>
<dbReference type="NCBIfam" id="TIGR03156">
    <property type="entry name" value="GTP_HflX"/>
    <property type="match status" value="1"/>
</dbReference>
<dbReference type="EMBL" id="CP023147">
    <property type="protein sequence ID" value="ASW91231.1"/>
    <property type="molecule type" value="Genomic_DNA"/>
</dbReference>
<evidence type="ECO:0000256" key="10">
    <source>
        <dbReference type="SAM" id="MobiDB-lite"/>
    </source>
</evidence>
<keyword evidence="1 6" id="KW-0963">Cytoplasm</keyword>
<dbReference type="PRINTS" id="PR00326">
    <property type="entry name" value="GTP1OBG"/>
</dbReference>
<accession>A0AAC9VRU4</accession>
<dbReference type="InterPro" id="IPR032305">
    <property type="entry name" value="GTP-bd_M"/>
</dbReference>
<feature type="binding site" evidence="7">
    <location>
        <begin position="375"/>
        <end position="378"/>
    </location>
    <ligand>
        <name>GTP</name>
        <dbReference type="ChEBI" id="CHEBI:37565"/>
    </ligand>
</feature>
<evidence type="ECO:0000256" key="8">
    <source>
        <dbReference type="PIRSR" id="PIRSR006809-2"/>
    </source>
</evidence>
<dbReference type="GO" id="GO:0005737">
    <property type="term" value="C:cytoplasm"/>
    <property type="evidence" value="ECO:0007669"/>
    <property type="project" value="UniProtKB-SubCell"/>
</dbReference>
<dbReference type="Pfam" id="PF16360">
    <property type="entry name" value="GTP-bdg_M"/>
    <property type="match status" value="1"/>
</dbReference>
<dbReference type="InterPro" id="IPR006073">
    <property type="entry name" value="GTP-bd"/>
</dbReference>
<dbReference type="SUPFAM" id="SSF52540">
    <property type="entry name" value="P-loop containing nucleoside triphosphate hydrolases"/>
    <property type="match status" value="1"/>
</dbReference>
<feature type="region of interest" description="Disordered" evidence="10">
    <location>
        <begin position="190"/>
        <end position="211"/>
    </location>
</feature>
<evidence type="ECO:0000256" key="4">
    <source>
        <dbReference type="ARBA" id="ARBA00022842"/>
    </source>
</evidence>
<keyword evidence="2 8" id="KW-0479">Metal-binding</keyword>
<evidence type="ECO:0000256" key="5">
    <source>
        <dbReference type="ARBA" id="ARBA00023134"/>
    </source>
</evidence>
<name>A0AAC9VRU4_9MYCO</name>
<dbReference type="PIRSF" id="PIRSF006809">
    <property type="entry name" value="GTP-binding_hflX_prd"/>
    <property type="match status" value="1"/>
</dbReference>
<dbReference type="PROSITE" id="PS51705">
    <property type="entry name" value="G_HFLX"/>
    <property type="match status" value="1"/>
</dbReference>
<keyword evidence="9" id="KW-0175">Coiled coil</keyword>
<feature type="binding site" evidence="8">
    <location>
        <position position="285"/>
    </location>
    <ligand>
        <name>Mg(2+)</name>
        <dbReference type="ChEBI" id="CHEBI:18420"/>
    </ligand>
</feature>
<dbReference type="Gene3D" id="3.40.50.300">
    <property type="entry name" value="P-loop containing nucleotide triphosphate hydrolases"/>
    <property type="match status" value="1"/>
</dbReference>
<feature type="binding site" evidence="8">
    <location>
        <position position="265"/>
    </location>
    <ligand>
        <name>Mg(2+)</name>
        <dbReference type="ChEBI" id="CHEBI:18420"/>
    </ligand>
</feature>
<keyword evidence="5 6" id="KW-0342">GTP-binding</keyword>
<dbReference type="GO" id="GO:0046872">
    <property type="term" value="F:metal ion binding"/>
    <property type="evidence" value="ECO:0007669"/>
    <property type="project" value="UniProtKB-KW"/>
</dbReference>
<evidence type="ECO:0000259" key="11">
    <source>
        <dbReference type="PROSITE" id="PS51705"/>
    </source>
</evidence>
<gene>
    <name evidence="6 12" type="primary">hflX</name>
    <name evidence="12" type="ORF">CKJ54_16120</name>
</gene>
<comment type="function">
    <text evidence="6">GTPase that associates with the 50S ribosomal subunit and may have a role during protein synthesis or ribosome biogenesis.</text>
</comment>
<comment type="subcellular location">
    <subcellularLocation>
        <location evidence="6">Cytoplasm</location>
    </subcellularLocation>
    <text evidence="6">May associate with membranes.</text>
</comment>
<dbReference type="GO" id="GO:0043022">
    <property type="term" value="F:ribosome binding"/>
    <property type="evidence" value="ECO:0007669"/>
    <property type="project" value="TreeGrafter"/>
</dbReference>
<dbReference type="Gene3D" id="3.40.50.11060">
    <property type="entry name" value="GTPase HflX, N-terminal domain"/>
    <property type="match status" value="1"/>
</dbReference>
<evidence type="ECO:0000256" key="1">
    <source>
        <dbReference type="ARBA" id="ARBA00022490"/>
    </source>
</evidence>
<dbReference type="KEGG" id="mmal:CKJ54_16120"/>
<feature type="binding site" evidence="7">
    <location>
        <begin position="399"/>
        <end position="401"/>
    </location>
    <ligand>
        <name>GTP</name>
        <dbReference type="ChEBI" id="CHEBI:37565"/>
    </ligand>
</feature>
<dbReference type="HAMAP" id="MF_00900">
    <property type="entry name" value="GTPase_HflX"/>
    <property type="match status" value="1"/>
</dbReference>
<dbReference type="FunFam" id="3.40.50.300:FF:000690">
    <property type="entry name" value="GTPase HflX"/>
    <property type="match status" value="1"/>
</dbReference>
<dbReference type="PANTHER" id="PTHR10229:SF0">
    <property type="entry name" value="GTP-BINDING PROTEIN 6-RELATED"/>
    <property type="match status" value="1"/>
</dbReference>
<feature type="coiled-coil region" evidence="9">
    <location>
        <begin position="211"/>
        <end position="245"/>
    </location>
</feature>
<comment type="similarity">
    <text evidence="6">Belongs to the TRAFAC class OBG-HflX-like GTPase superfamily. HflX GTPase family.</text>
</comment>
<evidence type="ECO:0000256" key="9">
    <source>
        <dbReference type="SAM" id="Coils"/>
    </source>
</evidence>
<dbReference type="InterPro" id="IPR027417">
    <property type="entry name" value="P-loop_NTPase"/>
</dbReference>
<evidence type="ECO:0000256" key="7">
    <source>
        <dbReference type="PIRSR" id="PIRSR006809-1"/>
    </source>
</evidence>
<dbReference type="Proteomes" id="UP000216246">
    <property type="component" value="Chromosome"/>
</dbReference>
<sequence>MTHPGFRDHAPTATEPSAGELALEDRSALRRVAGLSTELADVTEVEYRQLRLERVVLVGVWTDGTAADSQASMAELAALAETAGSQVLEGLIQRRDKPDPSTYIGSGKAAELREVVLATGADTVICDGELSPAQLTALEKAVKVKVIDRTALILDIFAQHATSREGKAQVSLAQMEYMLPRLRGWGESMSRQAGGRAGGSGGGVGLRGPGETKIETDRRRIRERMAKLRREIKDMKQVRDTQRSRRLHSDVPSIAIVGYTNAGKSSLLNALTGAGVLVQDALFATLEPTTRRAEFDEGRSFVLTDTVGFVRHLPTQLVEAFRSTLEEVVDADLLVHVVDGSDVHPLAQINAVRQVVSDVVADHDGAPPPELLVVNKVDTASDLALAKLRHALPGAVFVSARTGEGIDALRRRIAELAVPADTAVDVVIPYHRGDLVARLHADGRVQEEEHNAEGTRIKARVPVALAGRLREFAAR</sequence>
<dbReference type="InterPro" id="IPR042108">
    <property type="entry name" value="GTPase_HflX_N_sf"/>
</dbReference>
<dbReference type="Gene3D" id="6.10.250.2860">
    <property type="match status" value="1"/>
</dbReference>
<protein>
    <recommendedName>
        <fullName evidence="6">GTPase HflX</fullName>
    </recommendedName>
    <alternativeName>
        <fullName evidence="6">GTP-binding protein HflX</fullName>
    </alternativeName>
</protein>
<feature type="compositionally biased region" description="Gly residues" evidence="10">
    <location>
        <begin position="195"/>
        <end position="208"/>
    </location>
</feature>
<dbReference type="InterPro" id="IPR016496">
    <property type="entry name" value="GTPase_HflX"/>
</dbReference>
<dbReference type="RefSeq" id="WP_095577469.1">
    <property type="nucleotide sequence ID" value="NZ_CP023147.1"/>
</dbReference>
<dbReference type="InterPro" id="IPR030394">
    <property type="entry name" value="G_HFLX_dom"/>
</dbReference>
<feature type="binding site" evidence="7">
    <location>
        <begin position="258"/>
        <end position="265"/>
    </location>
    <ligand>
        <name>GTP</name>
        <dbReference type="ChEBI" id="CHEBI:37565"/>
    </ligand>
</feature>